<dbReference type="AlphaFoldDB" id="A0A6D2JZR3"/>
<dbReference type="GO" id="GO:0031011">
    <property type="term" value="C:Ino80 complex"/>
    <property type="evidence" value="ECO:0007669"/>
    <property type="project" value="InterPro"/>
</dbReference>
<dbReference type="Pfam" id="PF13325">
    <property type="entry name" value="MCRS_N"/>
    <property type="match status" value="1"/>
</dbReference>
<dbReference type="GO" id="GO:0044545">
    <property type="term" value="C:NSL complex"/>
    <property type="evidence" value="ECO:0007669"/>
    <property type="project" value="TreeGrafter"/>
</dbReference>
<dbReference type="PANTHER" id="PTHR13233">
    <property type="entry name" value="MICROSPHERULE PROTEIN 1"/>
    <property type="match status" value="1"/>
</dbReference>
<feature type="compositionally biased region" description="Low complexity" evidence="1">
    <location>
        <begin position="275"/>
        <end position="290"/>
    </location>
</feature>
<dbReference type="EMBL" id="CACVBM020001273">
    <property type="protein sequence ID" value="CAA7042618.1"/>
    <property type="molecule type" value="Genomic_DNA"/>
</dbReference>
<dbReference type="InterPro" id="IPR008984">
    <property type="entry name" value="SMAD_FHA_dom_sf"/>
</dbReference>
<dbReference type="Pfam" id="PF00498">
    <property type="entry name" value="FHA"/>
    <property type="match status" value="1"/>
</dbReference>
<dbReference type="GO" id="GO:0071339">
    <property type="term" value="C:MLL1 complex"/>
    <property type="evidence" value="ECO:0007669"/>
    <property type="project" value="InterPro"/>
</dbReference>
<organism evidence="3 4">
    <name type="scientific">Microthlaspi erraticum</name>
    <dbReference type="NCBI Taxonomy" id="1685480"/>
    <lineage>
        <taxon>Eukaryota</taxon>
        <taxon>Viridiplantae</taxon>
        <taxon>Streptophyta</taxon>
        <taxon>Embryophyta</taxon>
        <taxon>Tracheophyta</taxon>
        <taxon>Spermatophyta</taxon>
        <taxon>Magnoliopsida</taxon>
        <taxon>eudicotyledons</taxon>
        <taxon>Gunneridae</taxon>
        <taxon>Pentapetalae</taxon>
        <taxon>rosids</taxon>
        <taxon>malvids</taxon>
        <taxon>Brassicales</taxon>
        <taxon>Brassicaceae</taxon>
        <taxon>Coluteocarpeae</taxon>
        <taxon>Microthlaspi</taxon>
    </lineage>
</organism>
<reference evidence="3" key="1">
    <citation type="submission" date="2020-01" db="EMBL/GenBank/DDBJ databases">
        <authorList>
            <person name="Mishra B."/>
        </authorList>
    </citation>
    <scope>NUCLEOTIDE SEQUENCE [LARGE SCALE GENOMIC DNA]</scope>
</reference>
<protein>
    <recommendedName>
        <fullName evidence="2">FHA domain-containing protein</fullName>
    </recommendedName>
</protein>
<keyword evidence="4" id="KW-1185">Reference proteome</keyword>
<accession>A0A6D2JZR3</accession>
<dbReference type="PROSITE" id="PS50006">
    <property type="entry name" value="FHA_DOMAIN"/>
    <property type="match status" value="1"/>
</dbReference>
<evidence type="ECO:0000313" key="4">
    <source>
        <dbReference type="Proteomes" id="UP000467841"/>
    </source>
</evidence>
<dbReference type="CDD" id="cd22687">
    <property type="entry name" value="FHA_MCRS1"/>
    <property type="match status" value="1"/>
</dbReference>
<gene>
    <name evidence="3" type="ORF">MERR_LOCUS29853</name>
</gene>
<feature type="compositionally biased region" description="Polar residues" evidence="1">
    <location>
        <begin position="191"/>
        <end position="203"/>
    </location>
</feature>
<dbReference type="GO" id="GO:0002151">
    <property type="term" value="F:G-quadruplex RNA binding"/>
    <property type="evidence" value="ECO:0007669"/>
    <property type="project" value="InterPro"/>
</dbReference>
<feature type="domain" description="FHA" evidence="2">
    <location>
        <begin position="460"/>
        <end position="516"/>
    </location>
</feature>
<feature type="compositionally biased region" description="Low complexity" evidence="1">
    <location>
        <begin position="327"/>
        <end position="344"/>
    </location>
</feature>
<dbReference type="GO" id="GO:0045944">
    <property type="term" value="P:positive regulation of transcription by RNA polymerase II"/>
    <property type="evidence" value="ECO:0007669"/>
    <property type="project" value="TreeGrafter"/>
</dbReference>
<dbReference type="SUPFAM" id="SSF49879">
    <property type="entry name" value="SMAD/FHA domain"/>
    <property type="match status" value="1"/>
</dbReference>
<dbReference type="Gene3D" id="2.60.200.20">
    <property type="match status" value="1"/>
</dbReference>
<evidence type="ECO:0000259" key="2">
    <source>
        <dbReference type="PROSITE" id="PS50006"/>
    </source>
</evidence>
<feature type="compositionally biased region" description="Basic and acidic residues" evidence="1">
    <location>
        <begin position="223"/>
        <end position="232"/>
    </location>
</feature>
<sequence length="555" mass="63100">MASSHWIPEDDFRLRKSIENGASLESLAKGAVKFSRRFTLLELTDRWRYLLYNPQVTSLSSSVGFDLEYSDHFLPQQHHNHQQRTRVRTQFYTARKRMRLEEPPLNDHAIDLAFGENVFDGSSTFLDLQFDEADLAIIQQSFPDIMNQLDGDDDGIVDQYFNDGLIQDCDDDVTATAAEIEQALLQDEFQEPNTSLNETTTTAPVPHSEQEETPIGPESCQDLPRKEEEHCRNATSSLSKLDPHPEIKNGVIICVLNCESDEIPNNDHLTPRQLNNPKPRSNSMNPSSSSSRKHTKPPLPPTRGSSFSQARGNNNIIHRDGPVTTQASFAEKATSSAATTSASSQRHSPENVICEQPLRTEMDIDAPMLVEEENHIEIESDEDLPSYSDVEAMVLDMDLEPIYQDRYELEARRYRTDEIVRHIIRLEKSAASYMNRNIASRGAFAILYGTSKHYINKPEVLLGRATGEYPVDIDLGRSGSELKVSRRQALITLKHDGSFEIKNLGKFSIWMNEKEIKHKEVVHLKNNSLIQIREMSFIFEVNEKEVKRYLGGINR</sequence>
<feature type="compositionally biased region" description="Polar residues" evidence="1">
    <location>
        <begin position="303"/>
        <end position="316"/>
    </location>
</feature>
<proteinExistence type="predicted"/>
<name>A0A6D2JZR3_9BRAS</name>
<evidence type="ECO:0000256" key="1">
    <source>
        <dbReference type="SAM" id="MobiDB-lite"/>
    </source>
</evidence>
<dbReference type="InterPro" id="IPR000253">
    <property type="entry name" value="FHA_dom"/>
</dbReference>
<dbReference type="InterPro" id="IPR025999">
    <property type="entry name" value="MCRS_N"/>
</dbReference>
<dbReference type="Proteomes" id="UP000467841">
    <property type="component" value="Unassembled WGS sequence"/>
</dbReference>
<comment type="caution">
    <text evidence="3">The sequence shown here is derived from an EMBL/GenBank/DDBJ whole genome shotgun (WGS) entry which is preliminary data.</text>
</comment>
<evidence type="ECO:0000313" key="3">
    <source>
        <dbReference type="EMBL" id="CAA7042618.1"/>
    </source>
</evidence>
<dbReference type="InterPro" id="IPR037912">
    <property type="entry name" value="MCRS1"/>
</dbReference>
<feature type="region of interest" description="Disordered" evidence="1">
    <location>
        <begin position="187"/>
        <end position="243"/>
    </location>
</feature>
<dbReference type="PANTHER" id="PTHR13233:SF8">
    <property type="entry name" value="FORKHEAD-ASSOCIATED (FHA) DOMAIN-CONTAINING PROTEIN"/>
    <property type="match status" value="1"/>
</dbReference>
<feature type="region of interest" description="Disordered" evidence="1">
    <location>
        <begin position="265"/>
        <end position="354"/>
    </location>
</feature>
<dbReference type="OrthoDB" id="10262769at2759"/>
<dbReference type="SMART" id="SM00240">
    <property type="entry name" value="FHA"/>
    <property type="match status" value="1"/>
</dbReference>